<comment type="caution">
    <text evidence="2">The sequence shown here is derived from an EMBL/GenBank/DDBJ whole genome shotgun (WGS) entry which is preliminary data.</text>
</comment>
<evidence type="ECO:0008006" key="4">
    <source>
        <dbReference type="Google" id="ProtNLM"/>
    </source>
</evidence>
<feature type="chain" id="PRO_5044851259" description="Sushi domain-containing protein" evidence="1">
    <location>
        <begin position="24"/>
        <end position="114"/>
    </location>
</feature>
<sequence>MGSSFQKIRGVLVFCSLLQSGLNWQWENSACPTAEVNGASVYYEAAHRPFQRLGSAAFRYCHDSRTPAISMCHAGGWYPPIDGCGQGVSEISKVTCRKLAVHKGPCEQYFNIEK</sequence>
<accession>A0ABD6EUA4</accession>
<reference evidence="2 3" key="1">
    <citation type="submission" date="2024-08" db="EMBL/GenBank/DDBJ databases">
        <title>Gnathostoma spinigerum genome.</title>
        <authorList>
            <person name="Gonzalez-Bertolin B."/>
            <person name="Monzon S."/>
            <person name="Zaballos A."/>
            <person name="Jimenez P."/>
            <person name="Dekumyoy P."/>
            <person name="Varona S."/>
            <person name="Cuesta I."/>
            <person name="Sumanam S."/>
            <person name="Adisakwattana P."/>
            <person name="Gasser R.B."/>
            <person name="Hernandez-Gonzalez A."/>
            <person name="Young N.D."/>
            <person name="Perteguer M.J."/>
        </authorList>
    </citation>
    <scope>NUCLEOTIDE SEQUENCE [LARGE SCALE GENOMIC DNA]</scope>
    <source>
        <strain evidence="2">AL3</strain>
        <tissue evidence="2">Liver</tissue>
    </source>
</reference>
<keyword evidence="3" id="KW-1185">Reference proteome</keyword>
<protein>
    <recommendedName>
        <fullName evidence="4">Sushi domain-containing protein</fullName>
    </recommendedName>
</protein>
<dbReference type="EMBL" id="JBGFUD010009871">
    <property type="protein sequence ID" value="MFH4982692.1"/>
    <property type="molecule type" value="Genomic_DNA"/>
</dbReference>
<feature type="signal peptide" evidence="1">
    <location>
        <begin position="1"/>
        <end position="23"/>
    </location>
</feature>
<dbReference type="Proteomes" id="UP001608902">
    <property type="component" value="Unassembled WGS sequence"/>
</dbReference>
<keyword evidence="1" id="KW-0732">Signal</keyword>
<evidence type="ECO:0000313" key="3">
    <source>
        <dbReference type="Proteomes" id="UP001608902"/>
    </source>
</evidence>
<dbReference type="AlphaFoldDB" id="A0ABD6EUA4"/>
<proteinExistence type="predicted"/>
<evidence type="ECO:0000313" key="2">
    <source>
        <dbReference type="EMBL" id="MFH4982692.1"/>
    </source>
</evidence>
<name>A0ABD6EUA4_9BILA</name>
<evidence type="ECO:0000256" key="1">
    <source>
        <dbReference type="SAM" id="SignalP"/>
    </source>
</evidence>
<gene>
    <name evidence="2" type="ORF">AB6A40_009401</name>
</gene>
<organism evidence="2 3">
    <name type="scientific">Gnathostoma spinigerum</name>
    <dbReference type="NCBI Taxonomy" id="75299"/>
    <lineage>
        <taxon>Eukaryota</taxon>
        <taxon>Metazoa</taxon>
        <taxon>Ecdysozoa</taxon>
        <taxon>Nematoda</taxon>
        <taxon>Chromadorea</taxon>
        <taxon>Rhabditida</taxon>
        <taxon>Spirurina</taxon>
        <taxon>Gnathostomatomorpha</taxon>
        <taxon>Gnathostomatoidea</taxon>
        <taxon>Gnathostomatidae</taxon>
        <taxon>Gnathostoma</taxon>
    </lineage>
</organism>